<dbReference type="InterPro" id="IPR036396">
    <property type="entry name" value="Cyt_P450_sf"/>
</dbReference>
<keyword evidence="7" id="KW-1185">Reference proteome</keyword>
<dbReference type="PANTHER" id="PTHR24305">
    <property type="entry name" value="CYTOCHROME P450"/>
    <property type="match status" value="1"/>
</dbReference>
<evidence type="ECO:0000256" key="3">
    <source>
        <dbReference type="ARBA" id="ARBA00022723"/>
    </source>
</evidence>
<proteinExistence type="inferred from homology"/>
<evidence type="ECO:0000313" key="7">
    <source>
        <dbReference type="Proteomes" id="UP001448207"/>
    </source>
</evidence>
<dbReference type="Proteomes" id="UP001448207">
    <property type="component" value="Unassembled WGS sequence"/>
</dbReference>
<comment type="caution">
    <text evidence="6">The sequence shown here is derived from an EMBL/GenBank/DDBJ whole genome shotgun (WGS) entry which is preliminary data.</text>
</comment>
<dbReference type="PANTHER" id="PTHR24305:SF166">
    <property type="entry name" value="CYTOCHROME P450 12A4, MITOCHONDRIAL-RELATED"/>
    <property type="match status" value="1"/>
</dbReference>
<gene>
    <name evidence="6" type="ORF">J3Q64DRAFT_1845490</name>
</gene>
<dbReference type="SUPFAM" id="SSF48264">
    <property type="entry name" value="Cytochrome P450"/>
    <property type="match status" value="1"/>
</dbReference>
<name>A0ABR3B7Z5_PHYBL</name>
<dbReference type="InterPro" id="IPR002401">
    <property type="entry name" value="Cyt_P450_E_grp-I"/>
</dbReference>
<evidence type="ECO:0000256" key="4">
    <source>
        <dbReference type="ARBA" id="ARBA00023004"/>
    </source>
</evidence>
<organism evidence="6 7">
    <name type="scientific">Phycomyces blakesleeanus</name>
    <dbReference type="NCBI Taxonomy" id="4837"/>
    <lineage>
        <taxon>Eukaryota</taxon>
        <taxon>Fungi</taxon>
        <taxon>Fungi incertae sedis</taxon>
        <taxon>Mucoromycota</taxon>
        <taxon>Mucoromycotina</taxon>
        <taxon>Mucoromycetes</taxon>
        <taxon>Mucorales</taxon>
        <taxon>Phycomycetaceae</taxon>
        <taxon>Phycomyces</taxon>
    </lineage>
</organism>
<keyword evidence="5" id="KW-0349">Heme</keyword>
<reference evidence="6 7" key="1">
    <citation type="submission" date="2024-04" db="EMBL/GenBank/DDBJ databases">
        <title>Symmetric and asymmetric DNA N6-adenine methylation regulates different biological responses in Mucorales.</title>
        <authorList>
            <consortium name="Lawrence Berkeley National Laboratory"/>
            <person name="Lax C."/>
            <person name="Mondo S.J."/>
            <person name="Osorio-Concepcion M."/>
            <person name="Muszewska A."/>
            <person name="Corrochano-Luque M."/>
            <person name="Gutierrez G."/>
            <person name="Riley R."/>
            <person name="Lipzen A."/>
            <person name="Guo J."/>
            <person name="Hundley H."/>
            <person name="Amirebrahimi M."/>
            <person name="Ng V."/>
            <person name="Lorenzo-Gutierrez D."/>
            <person name="Binder U."/>
            <person name="Yang J."/>
            <person name="Song Y."/>
            <person name="Canovas D."/>
            <person name="Navarro E."/>
            <person name="Freitag M."/>
            <person name="Gabaldon T."/>
            <person name="Grigoriev I.V."/>
            <person name="Corrochano L.M."/>
            <person name="Nicolas F.E."/>
            <person name="Garre V."/>
        </authorList>
    </citation>
    <scope>NUCLEOTIDE SEQUENCE [LARGE SCALE GENOMIC DNA]</scope>
    <source>
        <strain evidence="6 7">L51</strain>
    </source>
</reference>
<accession>A0ABR3B7Z5</accession>
<evidence type="ECO:0000313" key="6">
    <source>
        <dbReference type="EMBL" id="KAL0092187.1"/>
    </source>
</evidence>
<keyword evidence="5" id="KW-0560">Oxidoreductase</keyword>
<dbReference type="InterPro" id="IPR017972">
    <property type="entry name" value="Cyt_P450_CS"/>
</dbReference>
<dbReference type="EMBL" id="JBCLYO010000002">
    <property type="protein sequence ID" value="KAL0092187.1"/>
    <property type="molecule type" value="Genomic_DNA"/>
</dbReference>
<comment type="similarity">
    <text evidence="2 5">Belongs to the cytochrome P450 family.</text>
</comment>
<evidence type="ECO:0000256" key="2">
    <source>
        <dbReference type="ARBA" id="ARBA00010617"/>
    </source>
</evidence>
<protein>
    <submittedName>
        <fullName evidence="6">Cytochrome P450</fullName>
    </submittedName>
</protein>
<dbReference type="PRINTS" id="PR00385">
    <property type="entry name" value="P450"/>
</dbReference>
<dbReference type="InterPro" id="IPR050121">
    <property type="entry name" value="Cytochrome_P450_monoxygenase"/>
</dbReference>
<dbReference type="Pfam" id="PF00067">
    <property type="entry name" value="p450"/>
    <property type="match status" value="1"/>
</dbReference>
<comment type="cofactor">
    <cofactor evidence="1">
        <name>heme</name>
        <dbReference type="ChEBI" id="CHEBI:30413"/>
    </cofactor>
</comment>
<dbReference type="PRINTS" id="PR00463">
    <property type="entry name" value="EP450I"/>
</dbReference>
<dbReference type="InterPro" id="IPR001128">
    <property type="entry name" value="Cyt_P450"/>
</dbReference>
<evidence type="ECO:0000256" key="1">
    <source>
        <dbReference type="ARBA" id="ARBA00001971"/>
    </source>
</evidence>
<evidence type="ECO:0000256" key="5">
    <source>
        <dbReference type="RuleBase" id="RU000461"/>
    </source>
</evidence>
<dbReference type="Gene3D" id="1.10.630.10">
    <property type="entry name" value="Cytochrome P450"/>
    <property type="match status" value="1"/>
</dbReference>
<keyword evidence="4 5" id="KW-0408">Iron</keyword>
<dbReference type="PROSITE" id="PS00086">
    <property type="entry name" value="CYTOCHROME_P450"/>
    <property type="match status" value="1"/>
</dbReference>
<keyword evidence="3 5" id="KW-0479">Metal-binding</keyword>
<keyword evidence="5" id="KW-0503">Monooxygenase</keyword>
<sequence length="517" mass="58414">MNYSSILNILKAPVWYMVSHLPEENTLGQFGKLAAVSLAVYYASDKLYCAFFGPLSKIPGPFIDKFFYEPEGVLFSHIGKKSIRYLDYHEKYGPVIRVGPKTISISDKTMLKQVLVTEDLEKGPVYSILQNPGNESMFDARDKTYHKNNRRMYSPAFSVKYINSIEPIMRSCTEIMAQKINSDIERTKGDGEYGTVDVWYLFQCLALDVIGESGFGSNFNTVGDEDHPIPQCLKKNMNGAAYFVSHPWITLLIAMSGLMTITPLATHMLEIVKDRVEGRTKRREDILQIMIDNERAKNGDKPLDIMRIARSTVMFVIVGSETTSNTTGFAIIELCRSPDTMKRLRDEIDAIQLPEGETTFHQDQLKNLPYLNAVLNETLRLDSITASGLERIATQDSVLAGTVFVPKGTIVNCNILSAHRRADYWPEPLAFKPERWLPDYEHKPALDAYHPFSSGSRNCIGKSYALNEMRHTIAMIIKNYEIKPIPEEMEASKNICGFLTLTVRSGSFKIQLKPRSA</sequence>